<dbReference type="NCBIfam" id="TIGR00747">
    <property type="entry name" value="fabH"/>
    <property type="match status" value="1"/>
</dbReference>
<keyword evidence="9 10" id="KW-0012">Acyltransferase</keyword>
<dbReference type="InterPro" id="IPR013751">
    <property type="entry name" value="ACP_syn_III_N"/>
</dbReference>
<comment type="subunit">
    <text evidence="10">Homodimer.</text>
</comment>
<feature type="domain" description="Beta-ketoacyl-[acyl-carrier-protein] synthase III C-terminal" evidence="11">
    <location>
        <begin position="240"/>
        <end position="327"/>
    </location>
</feature>
<dbReference type="InterPro" id="IPR013747">
    <property type="entry name" value="ACP_syn_III_C"/>
</dbReference>
<keyword evidence="14" id="KW-1185">Reference proteome</keyword>
<dbReference type="Gene3D" id="3.40.47.10">
    <property type="match status" value="1"/>
</dbReference>
<evidence type="ECO:0000256" key="5">
    <source>
        <dbReference type="ARBA" id="ARBA00022832"/>
    </source>
</evidence>
<dbReference type="CDD" id="cd00830">
    <property type="entry name" value="KAS_III"/>
    <property type="match status" value="1"/>
</dbReference>
<dbReference type="SUPFAM" id="SSF53901">
    <property type="entry name" value="Thiolase-like"/>
    <property type="match status" value="1"/>
</dbReference>
<keyword evidence="5 10" id="KW-0276">Fatty acid metabolism</keyword>
<keyword evidence="6 10" id="KW-0443">Lipid metabolism</keyword>
<protein>
    <recommendedName>
        <fullName evidence="10">Beta-ketoacyl-[acyl-carrier-protein] synthase III</fullName>
        <shortName evidence="10">Beta-ketoacyl-ACP synthase III</shortName>
        <shortName evidence="10">KAS III</shortName>
        <ecNumber evidence="10">2.3.1.180</ecNumber>
    </recommendedName>
    <alternativeName>
        <fullName evidence="10">3-oxoacyl-[acyl-carrier-protein] synthase 3</fullName>
    </alternativeName>
    <alternativeName>
        <fullName evidence="10">3-oxoacyl-[acyl-carrier-protein] synthase III</fullName>
    </alternativeName>
</protein>
<feature type="region of interest" description="ACP-binding" evidence="10">
    <location>
        <begin position="257"/>
        <end position="261"/>
    </location>
</feature>
<dbReference type="Proteomes" id="UP000708576">
    <property type="component" value="Unassembled WGS sequence"/>
</dbReference>
<dbReference type="Pfam" id="PF08541">
    <property type="entry name" value="ACP_syn_III_C"/>
    <property type="match status" value="1"/>
</dbReference>
<evidence type="ECO:0000256" key="1">
    <source>
        <dbReference type="ARBA" id="ARBA00008642"/>
    </source>
</evidence>
<evidence type="ECO:0000259" key="11">
    <source>
        <dbReference type="Pfam" id="PF08541"/>
    </source>
</evidence>
<evidence type="ECO:0000256" key="8">
    <source>
        <dbReference type="ARBA" id="ARBA00023268"/>
    </source>
</evidence>
<feature type="active site" evidence="10">
    <location>
        <position position="256"/>
    </location>
</feature>
<feature type="domain" description="Beta-ketoacyl-[acyl-carrier-protein] synthase III N-terminal" evidence="12">
    <location>
        <begin position="110"/>
        <end position="188"/>
    </location>
</feature>
<dbReference type="PANTHER" id="PTHR34069:SF2">
    <property type="entry name" value="BETA-KETOACYL-[ACYL-CARRIER-PROTEIN] SYNTHASE III"/>
    <property type="match status" value="1"/>
</dbReference>
<keyword evidence="2 10" id="KW-0963">Cytoplasm</keyword>
<comment type="pathway">
    <text evidence="10">Lipid metabolism; fatty acid biosynthesis.</text>
</comment>
<evidence type="ECO:0000313" key="13">
    <source>
        <dbReference type="EMBL" id="MBS2098388.1"/>
    </source>
</evidence>
<reference evidence="13 14" key="1">
    <citation type="journal article" date="2015" name="Int. J. Syst. Evol. Microbiol.">
        <title>Carboxylicivirga linearis sp. nov., isolated from a sea cucumber culture pond.</title>
        <authorList>
            <person name="Wang F.Q."/>
            <person name="Zhou Y.X."/>
            <person name="Lin X.Z."/>
            <person name="Chen G.J."/>
            <person name="Du Z.J."/>
        </authorList>
    </citation>
    <scope>NUCLEOTIDE SEQUENCE [LARGE SCALE GENOMIC DNA]</scope>
    <source>
        <strain evidence="13 14">FB218</strain>
    </source>
</reference>
<gene>
    <name evidence="10" type="primary">fabH</name>
    <name evidence="13" type="ORF">KEM10_08865</name>
</gene>
<sequence length="333" mass="36654">MKKINAVITGVGGFVPEYILNNEELSQMVDTSDEWIMTRVGIKERHILKGEGKGTSDMGAEAVKELLKKTGTKPEEVDLVICATVTPDHPFPATSNIIADKCDIRNAHGFDLNGACSGFLYALDTATRFIESGNKKKVIVVGADKMSSIVDYTDRTTCVLFGDAAAAVMLEPSEEDYGVKDSILHSDGFGRKYLHMKGGGSVNPASHQTIDDKMHYIFQDGKHVFKHAVSNMADVSVEIMERNNMKAKDLAWLVPHQANLRIIDATAKRMELDPSKVMINISKYGNTTAATIPLCLWEWEKQLKKGDNIILAAFGAGFTWGSVYVKWAYDGDK</sequence>
<feature type="active site" evidence="10">
    <location>
        <position position="286"/>
    </location>
</feature>
<keyword evidence="4 10" id="KW-0808">Transferase</keyword>
<organism evidence="13 14">
    <name type="scientific">Carboxylicivirga linearis</name>
    <dbReference type="NCBI Taxonomy" id="1628157"/>
    <lineage>
        <taxon>Bacteria</taxon>
        <taxon>Pseudomonadati</taxon>
        <taxon>Bacteroidota</taxon>
        <taxon>Bacteroidia</taxon>
        <taxon>Marinilabiliales</taxon>
        <taxon>Marinilabiliaceae</taxon>
        <taxon>Carboxylicivirga</taxon>
    </lineage>
</organism>
<dbReference type="EMBL" id="JAGUCO010000004">
    <property type="protein sequence ID" value="MBS2098388.1"/>
    <property type="molecule type" value="Genomic_DNA"/>
</dbReference>
<comment type="function">
    <text evidence="10">Catalyzes the condensation reaction of fatty acid synthesis by the addition to an acyl acceptor of two carbons from malonyl-ACP. Catalyzes the first condensation reaction which initiates fatty acid synthesis and may therefore play a role in governing the total rate of fatty acid production. Possesses both acetoacetyl-ACP synthase and acetyl transacylase activities. Its substrate specificity determines the biosynthesis of branched-chain and/or straight-chain of fatty acids.</text>
</comment>
<dbReference type="Pfam" id="PF08545">
    <property type="entry name" value="ACP_syn_III"/>
    <property type="match status" value="1"/>
</dbReference>
<dbReference type="NCBIfam" id="NF006829">
    <property type="entry name" value="PRK09352.1"/>
    <property type="match status" value="1"/>
</dbReference>
<comment type="domain">
    <text evidence="10">The last Arg residue of the ACP-binding site is essential for the weak association between ACP/AcpP and FabH.</text>
</comment>
<comment type="caution">
    <text evidence="13">The sequence shown here is derived from an EMBL/GenBank/DDBJ whole genome shotgun (WGS) entry which is preliminary data.</text>
</comment>
<evidence type="ECO:0000313" key="14">
    <source>
        <dbReference type="Proteomes" id="UP000708576"/>
    </source>
</evidence>
<comment type="subcellular location">
    <subcellularLocation>
        <location evidence="10">Cytoplasm</location>
    </subcellularLocation>
</comment>
<evidence type="ECO:0000256" key="6">
    <source>
        <dbReference type="ARBA" id="ARBA00023098"/>
    </source>
</evidence>
<keyword evidence="7 10" id="KW-0275">Fatty acid biosynthesis</keyword>
<evidence type="ECO:0000256" key="7">
    <source>
        <dbReference type="ARBA" id="ARBA00023160"/>
    </source>
</evidence>
<evidence type="ECO:0000259" key="12">
    <source>
        <dbReference type="Pfam" id="PF08545"/>
    </source>
</evidence>
<evidence type="ECO:0000256" key="2">
    <source>
        <dbReference type="ARBA" id="ARBA00022490"/>
    </source>
</evidence>
<evidence type="ECO:0000256" key="4">
    <source>
        <dbReference type="ARBA" id="ARBA00022679"/>
    </source>
</evidence>
<name>A0ABS5JTZ8_9BACT</name>
<dbReference type="HAMAP" id="MF_01815">
    <property type="entry name" value="FabH"/>
    <property type="match status" value="1"/>
</dbReference>
<dbReference type="InterPro" id="IPR004655">
    <property type="entry name" value="FabH"/>
</dbReference>
<keyword evidence="8 10" id="KW-0511">Multifunctional enzyme</keyword>
<dbReference type="PANTHER" id="PTHR34069">
    <property type="entry name" value="3-OXOACYL-[ACYL-CARRIER-PROTEIN] SYNTHASE 3"/>
    <property type="match status" value="1"/>
</dbReference>
<comment type="catalytic activity">
    <reaction evidence="10">
        <text>malonyl-[ACP] + acetyl-CoA + H(+) = 3-oxobutanoyl-[ACP] + CO2 + CoA</text>
        <dbReference type="Rhea" id="RHEA:12080"/>
        <dbReference type="Rhea" id="RHEA-COMP:9623"/>
        <dbReference type="Rhea" id="RHEA-COMP:9625"/>
        <dbReference type="ChEBI" id="CHEBI:15378"/>
        <dbReference type="ChEBI" id="CHEBI:16526"/>
        <dbReference type="ChEBI" id="CHEBI:57287"/>
        <dbReference type="ChEBI" id="CHEBI:57288"/>
        <dbReference type="ChEBI" id="CHEBI:78449"/>
        <dbReference type="ChEBI" id="CHEBI:78450"/>
        <dbReference type="EC" id="2.3.1.180"/>
    </reaction>
</comment>
<dbReference type="InterPro" id="IPR016039">
    <property type="entry name" value="Thiolase-like"/>
</dbReference>
<keyword evidence="3 10" id="KW-0444">Lipid biosynthesis</keyword>
<feature type="active site" evidence="10">
    <location>
        <position position="116"/>
    </location>
</feature>
<dbReference type="RefSeq" id="WP_212215629.1">
    <property type="nucleotide sequence ID" value="NZ_JAGUCO010000004.1"/>
</dbReference>
<evidence type="ECO:0000256" key="10">
    <source>
        <dbReference type="HAMAP-Rule" id="MF_01815"/>
    </source>
</evidence>
<accession>A0ABS5JTZ8</accession>
<dbReference type="EC" id="2.3.1.180" evidence="10"/>
<evidence type="ECO:0000256" key="9">
    <source>
        <dbReference type="ARBA" id="ARBA00023315"/>
    </source>
</evidence>
<comment type="similarity">
    <text evidence="1 10">Belongs to the thiolase-like superfamily. FabH family.</text>
</comment>
<evidence type="ECO:0000256" key="3">
    <source>
        <dbReference type="ARBA" id="ARBA00022516"/>
    </source>
</evidence>
<proteinExistence type="inferred from homology"/>